<feature type="compositionally biased region" description="Basic and acidic residues" evidence="1">
    <location>
        <begin position="88"/>
        <end position="119"/>
    </location>
</feature>
<feature type="region of interest" description="Disordered" evidence="1">
    <location>
        <begin position="15"/>
        <end position="156"/>
    </location>
</feature>
<dbReference type="Proteomes" id="UP001460270">
    <property type="component" value="Unassembled WGS sequence"/>
</dbReference>
<feature type="compositionally biased region" description="Polar residues" evidence="1">
    <location>
        <begin position="59"/>
        <end position="71"/>
    </location>
</feature>
<evidence type="ECO:0000313" key="3">
    <source>
        <dbReference type="Proteomes" id="UP001460270"/>
    </source>
</evidence>
<reference evidence="3" key="1">
    <citation type="submission" date="2024-04" db="EMBL/GenBank/DDBJ databases">
        <title>Salinicola lusitanus LLJ914,a marine bacterium isolated from the Okinawa Trough.</title>
        <authorList>
            <person name="Li J."/>
        </authorList>
    </citation>
    <scope>NUCLEOTIDE SEQUENCE [LARGE SCALE GENOMIC DNA]</scope>
</reference>
<gene>
    <name evidence="2" type="ORF">WMY93_031057</name>
</gene>
<organism evidence="2 3">
    <name type="scientific">Mugilogobius chulae</name>
    <name type="common">yellowstripe goby</name>
    <dbReference type="NCBI Taxonomy" id="88201"/>
    <lineage>
        <taxon>Eukaryota</taxon>
        <taxon>Metazoa</taxon>
        <taxon>Chordata</taxon>
        <taxon>Craniata</taxon>
        <taxon>Vertebrata</taxon>
        <taxon>Euteleostomi</taxon>
        <taxon>Actinopterygii</taxon>
        <taxon>Neopterygii</taxon>
        <taxon>Teleostei</taxon>
        <taxon>Neoteleostei</taxon>
        <taxon>Acanthomorphata</taxon>
        <taxon>Gobiaria</taxon>
        <taxon>Gobiiformes</taxon>
        <taxon>Gobioidei</taxon>
        <taxon>Gobiidae</taxon>
        <taxon>Gobionellinae</taxon>
        <taxon>Mugilogobius</taxon>
    </lineage>
</organism>
<evidence type="ECO:0000256" key="1">
    <source>
        <dbReference type="SAM" id="MobiDB-lite"/>
    </source>
</evidence>
<name>A0AAW0MFH9_9GOBI</name>
<dbReference type="AlphaFoldDB" id="A0AAW0MFH9"/>
<accession>A0AAW0MFH9</accession>
<evidence type="ECO:0000313" key="2">
    <source>
        <dbReference type="EMBL" id="KAK7878340.1"/>
    </source>
</evidence>
<comment type="caution">
    <text evidence="2">The sequence shown here is derived from an EMBL/GenBank/DDBJ whole genome shotgun (WGS) entry which is preliminary data.</text>
</comment>
<sequence length="156" mass="17077">MLRAPPLLPVYCLRRLPSRAAEPGPRSLSGDRESVRPKKSVCSPAEEPLSPAETDPRPRSSSALCSRTTAAFTEKIHGPTEAQPRLSESQRTRHRAELDRTETDRDQTHRDQSESRLSPDPDPAQSRGSAASRPRGETLRGPGHRSGSPGLSLDRV</sequence>
<dbReference type="EMBL" id="JBBPFD010000536">
    <property type="protein sequence ID" value="KAK7878340.1"/>
    <property type="molecule type" value="Genomic_DNA"/>
</dbReference>
<protein>
    <submittedName>
        <fullName evidence="2">Uncharacterized protein</fullName>
    </submittedName>
</protein>
<keyword evidence="3" id="KW-1185">Reference proteome</keyword>
<proteinExistence type="predicted"/>